<dbReference type="AlphaFoldDB" id="A0A9J6ZAY3"/>
<evidence type="ECO:0000259" key="1">
    <source>
        <dbReference type="PROSITE" id="PS51186"/>
    </source>
</evidence>
<organism evidence="2 3">
    <name type="scientific">Candidatus Pristimantibacillus lignocellulolyticus</name>
    <dbReference type="NCBI Taxonomy" id="2994561"/>
    <lineage>
        <taxon>Bacteria</taxon>
        <taxon>Bacillati</taxon>
        <taxon>Bacillota</taxon>
        <taxon>Bacilli</taxon>
        <taxon>Bacillales</taxon>
        <taxon>Paenibacillaceae</taxon>
        <taxon>Candidatus Pristimantibacillus</taxon>
    </lineage>
</organism>
<dbReference type="CDD" id="cd04301">
    <property type="entry name" value="NAT_SF"/>
    <property type="match status" value="1"/>
</dbReference>
<dbReference type="GO" id="GO:0016747">
    <property type="term" value="F:acyltransferase activity, transferring groups other than amino-acyl groups"/>
    <property type="evidence" value="ECO:0007669"/>
    <property type="project" value="InterPro"/>
</dbReference>
<dbReference type="KEGG" id="plig:NAG76_15570"/>
<dbReference type="Pfam" id="PF00583">
    <property type="entry name" value="Acetyltransf_1"/>
    <property type="match status" value="1"/>
</dbReference>
<dbReference type="InterPro" id="IPR016181">
    <property type="entry name" value="Acyl_CoA_acyltransferase"/>
</dbReference>
<dbReference type="GO" id="GO:0019152">
    <property type="term" value="F:acetoin dehydrogenase (NAD+) activity"/>
    <property type="evidence" value="ECO:0007669"/>
    <property type="project" value="InterPro"/>
</dbReference>
<feature type="domain" description="N-acetyltransferase" evidence="1">
    <location>
        <begin position="27"/>
        <end position="172"/>
    </location>
</feature>
<gene>
    <name evidence="2" type="ORF">NAG76_15570</name>
</gene>
<reference evidence="2" key="1">
    <citation type="submission" date="2022-05" db="EMBL/GenBank/DDBJ databases">
        <title>Novel bacterial taxa in a minimal lignocellulolytic consortium and its capacity to transform plastics disclosed by genome-resolved metagenomics.</title>
        <authorList>
            <person name="Rodriguez C.A.D."/>
            <person name="Diaz-Garcia L."/>
            <person name="Herrera K."/>
            <person name="Tarazona N.A."/>
            <person name="Sproer C."/>
            <person name="Overmann J."/>
            <person name="Jimenez D.J."/>
        </authorList>
    </citation>
    <scope>NUCLEOTIDE SEQUENCE</scope>
    <source>
        <strain evidence="2">MAG5</strain>
    </source>
</reference>
<dbReference type="InterPro" id="IPR024699">
    <property type="entry name" value="AcuA"/>
</dbReference>
<dbReference type="GO" id="GO:0045150">
    <property type="term" value="P:acetoin catabolic process"/>
    <property type="evidence" value="ECO:0007669"/>
    <property type="project" value="InterPro"/>
</dbReference>
<proteinExistence type="predicted"/>
<dbReference type="PROSITE" id="PS51186">
    <property type="entry name" value="GNAT"/>
    <property type="match status" value="1"/>
</dbReference>
<sequence length="212" mass="24928">MEHRKRFQSFEKYVPSLQKNIRISGPIPPEQLSEMTMDATLDAFRRPLEQHKALIEIASLPEGRIIAATIDQHIIGYVTFHYPDEYERWSQGKMIDLVELGAIEVADDYRGLGLGKDMVQLSFAQQQLDNMIVYTTEYYWHWDLEGSGLNVWDYRKMMEKLMQTVDMIWYATDDEEICAHPANCLMVKIGSEVPLSSIERFDRVRFRSRFMY</sequence>
<dbReference type="PIRSF" id="PIRSF021278">
    <property type="entry name" value="AcuA"/>
    <property type="match status" value="1"/>
</dbReference>
<dbReference type="Proteomes" id="UP001056756">
    <property type="component" value="Chromosome"/>
</dbReference>
<dbReference type="SUPFAM" id="SSF55729">
    <property type="entry name" value="Acyl-CoA N-acyltransferases (Nat)"/>
    <property type="match status" value="1"/>
</dbReference>
<protein>
    <submittedName>
        <fullName evidence="2">GNAT family N-acetyltransferase</fullName>
    </submittedName>
</protein>
<dbReference type="EMBL" id="CP097899">
    <property type="protein sequence ID" value="URN93242.1"/>
    <property type="molecule type" value="Genomic_DNA"/>
</dbReference>
<dbReference type="InterPro" id="IPR000182">
    <property type="entry name" value="GNAT_dom"/>
</dbReference>
<accession>A0A9J6ZAY3</accession>
<evidence type="ECO:0000313" key="2">
    <source>
        <dbReference type="EMBL" id="URN93242.1"/>
    </source>
</evidence>
<name>A0A9J6ZAY3_9BACL</name>
<dbReference type="Gene3D" id="3.40.630.30">
    <property type="match status" value="1"/>
</dbReference>
<evidence type="ECO:0000313" key="3">
    <source>
        <dbReference type="Proteomes" id="UP001056756"/>
    </source>
</evidence>